<organism evidence="1">
    <name type="scientific">Neobodo designis</name>
    <name type="common">Flagellated protozoan</name>
    <name type="synonym">Bodo designis</name>
    <dbReference type="NCBI Taxonomy" id="312471"/>
    <lineage>
        <taxon>Eukaryota</taxon>
        <taxon>Discoba</taxon>
        <taxon>Euglenozoa</taxon>
        <taxon>Kinetoplastea</taxon>
        <taxon>Metakinetoplastina</taxon>
        <taxon>Neobodonida</taxon>
        <taxon>Neobodo</taxon>
    </lineage>
</organism>
<proteinExistence type="predicted"/>
<dbReference type="AlphaFoldDB" id="A0A7S1LQF4"/>
<accession>A0A7S1LQF4</accession>
<evidence type="ECO:0000313" key="1">
    <source>
        <dbReference type="EMBL" id="CAD9110456.1"/>
    </source>
</evidence>
<dbReference type="EMBL" id="HBGF01018078">
    <property type="protein sequence ID" value="CAD9110456.1"/>
    <property type="molecule type" value="Transcribed_RNA"/>
</dbReference>
<gene>
    <name evidence="1" type="ORF">NDES1114_LOCUS11915</name>
</gene>
<sequence>MSLSYHDRVEALYKKYDPAKVAQTDATLVKYAGKEEMVIAALVKKYGPEPTGNSMPGHAAPSAVMLDATPHEPAVAGAGALSHRDRLMALYEKYDPAKVCQTDAMLVKFAGKEAALIAALAKKYGAEPMPVDATPPEASHASSLTYRDRVEALYKKYDPAKVGQTDATLAKYKGMEEKVIEALVKKYGPEPTPPSADYWATAPLSKPAGSRTRTCLVC</sequence>
<dbReference type="PANTHER" id="PTHR39666">
    <property type="entry name" value="RANBP2-TYPE DOMAIN-CONTAINING PROTEIN"/>
    <property type="match status" value="1"/>
</dbReference>
<name>A0A7S1LQF4_NEODS</name>
<dbReference type="PANTHER" id="PTHR39666:SF1">
    <property type="entry name" value="NUCLEAR PORE COMPLEX NUP2_50_61 DOMAIN-CONTAINING PROTEIN"/>
    <property type="match status" value="1"/>
</dbReference>
<reference evidence="1" key="1">
    <citation type="submission" date="2021-01" db="EMBL/GenBank/DDBJ databases">
        <authorList>
            <person name="Corre E."/>
            <person name="Pelletier E."/>
            <person name="Niang G."/>
            <person name="Scheremetjew M."/>
            <person name="Finn R."/>
            <person name="Kale V."/>
            <person name="Holt S."/>
            <person name="Cochrane G."/>
            <person name="Meng A."/>
            <person name="Brown T."/>
            <person name="Cohen L."/>
        </authorList>
    </citation>
    <scope>NUCLEOTIDE SEQUENCE</scope>
    <source>
        <strain evidence="1">CCAP 1951/1</strain>
    </source>
</reference>
<protein>
    <submittedName>
        <fullName evidence="1">Uncharacterized protein</fullName>
    </submittedName>
</protein>